<name>A0AAD9TNU1_9ROSI</name>
<organism evidence="6 7">
    <name type="scientific">Dipteronia dyeriana</name>
    <dbReference type="NCBI Taxonomy" id="168575"/>
    <lineage>
        <taxon>Eukaryota</taxon>
        <taxon>Viridiplantae</taxon>
        <taxon>Streptophyta</taxon>
        <taxon>Embryophyta</taxon>
        <taxon>Tracheophyta</taxon>
        <taxon>Spermatophyta</taxon>
        <taxon>Magnoliopsida</taxon>
        <taxon>eudicotyledons</taxon>
        <taxon>Gunneridae</taxon>
        <taxon>Pentapetalae</taxon>
        <taxon>rosids</taxon>
        <taxon>malvids</taxon>
        <taxon>Sapindales</taxon>
        <taxon>Sapindaceae</taxon>
        <taxon>Hippocastanoideae</taxon>
        <taxon>Acereae</taxon>
        <taxon>Dipteronia</taxon>
    </lineage>
</organism>
<dbReference type="Pfam" id="PF03171">
    <property type="entry name" value="2OG-FeII_Oxy"/>
    <property type="match status" value="1"/>
</dbReference>
<dbReference type="GO" id="GO:0016491">
    <property type="term" value="F:oxidoreductase activity"/>
    <property type="evidence" value="ECO:0007669"/>
    <property type="project" value="UniProtKB-KW"/>
</dbReference>
<keyword evidence="2 3" id="KW-0408">Iron</keyword>
<dbReference type="AlphaFoldDB" id="A0AAD9TNU1"/>
<dbReference type="InterPro" id="IPR026992">
    <property type="entry name" value="DIOX_N"/>
</dbReference>
<dbReference type="Proteomes" id="UP001280121">
    <property type="component" value="Unassembled WGS sequence"/>
</dbReference>
<keyword evidence="4" id="KW-1133">Transmembrane helix</keyword>
<feature type="domain" description="Fe2OG dioxygenase" evidence="5">
    <location>
        <begin position="251"/>
        <end position="350"/>
    </location>
</feature>
<evidence type="ECO:0000256" key="2">
    <source>
        <dbReference type="ARBA" id="ARBA00023004"/>
    </source>
</evidence>
<dbReference type="EMBL" id="JANJYI010000008">
    <property type="protein sequence ID" value="KAK2639500.1"/>
    <property type="molecule type" value="Genomic_DNA"/>
</dbReference>
<dbReference type="PANTHER" id="PTHR47990">
    <property type="entry name" value="2-OXOGLUTARATE (2OG) AND FE(II)-DEPENDENT OXYGENASE SUPERFAMILY PROTEIN-RELATED"/>
    <property type="match status" value="1"/>
</dbReference>
<evidence type="ECO:0000313" key="6">
    <source>
        <dbReference type="EMBL" id="KAK2639500.1"/>
    </source>
</evidence>
<evidence type="ECO:0000256" key="1">
    <source>
        <dbReference type="ARBA" id="ARBA00022723"/>
    </source>
</evidence>
<dbReference type="SUPFAM" id="SSF51197">
    <property type="entry name" value="Clavaminate synthase-like"/>
    <property type="match status" value="1"/>
</dbReference>
<dbReference type="Gene3D" id="2.60.120.330">
    <property type="entry name" value="B-lactam Antibiotic, Isopenicillin N Synthase, Chain"/>
    <property type="match status" value="1"/>
</dbReference>
<evidence type="ECO:0000256" key="3">
    <source>
        <dbReference type="RuleBase" id="RU003682"/>
    </source>
</evidence>
<reference evidence="6" key="1">
    <citation type="journal article" date="2023" name="Plant J.">
        <title>Genome sequences and population genomics provide insights into the demographic history, inbreeding, and mutation load of two 'living fossil' tree species of Dipteronia.</title>
        <authorList>
            <person name="Feng Y."/>
            <person name="Comes H.P."/>
            <person name="Chen J."/>
            <person name="Zhu S."/>
            <person name="Lu R."/>
            <person name="Zhang X."/>
            <person name="Li P."/>
            <person name="Qiu J."/>
            <person name="Olsen K.M."/>
            <person name="Qiu Y."/>
        </authorList>
    </citation>
    <scope>NUCLEOTIDE SEQUENCE</scope>
    <source>
        <strain evidence="6">KIB01</strain>
    </source>
</reference>
<dbReference type="InterPro" id="IPR027443">
    <property type="entry name" value="IPNS-like_sf"/>
</dbReference>
<dbReference type="GO" id="GO:0046872">
    <property type="term" value="F:metal ion binding"/>
    <property type="evidence" value="ECO:0007669"/>
    <property type="project" value="UniProtKB-KW"/>
</dbReference>
<keyword evidence="3" id="KW-0560">Oxidoreductase</keyword>
<comment type="caution">
    <text evidence="6">The sequence shown here is derived from an EMBL/GenBank/DDBJ whole genome shotgun (WGS) entry which is preliminary data.</text>
</comment>
<dbReference type="InterPro" id="IPR050231">
    <property type="entry name" value="Iron_ascorbate_oxido_reductase"/>
</dbReference>
<keyword evidence="7" id="KW-1185">Reference proteome</keyword>
<keyword evidence="1 3" id="KW-0479">Metal-binding</keyword>
<keyword evidence="4" id="KW-0812">Transmembrane</keyword>
<evidence type="ECO:0000313" key="7">
    <source>
        <dbReference type="Proteomes" id="UP001280121"/>
    </source>
</evidence>
<keyword evidence="4" id="KW-0472">Membrane</keyword>
<dbReference type="Pfam" id="PF14226">
    <property type="entry name" value="DIOX_N"/>
    <property type="match status" value="1"/>
</dbReference>
<dbReference type="PROSITE" id="PS51471">
    <property type="entry name" value="FE2OG_OXY"/>
    <property type="match status" value="1"/>
</dbReference>
<evidence type="ECO:0000259" key="5">
    <source>
        <dbReference type="PROSITE" id="PS51471"/>
    </source>
</evidence>
<proteinExistence type="inferred from homology"/>
<comment type="similarity">
    <text evidence="3">Belongs to the iron/ascorbate-dependent oxidoreductase family.</text>
</comment>
<accession>A0AAD9TNU1</accession>
<dbReference type="InterPro" id="IPR005123">
    <property type="entry name" value="Oxoglu/Fe-dep_dioxygenase_dom"/>
</dbReference>
<gene>
    <name evidence="6" type="ORF">Ddye_027295</name>
</gene>
<sequence length="397" mass="45868">MLSIIYNIQQDHLNISILIYFVTIIYVLLILHFSGLRSHSKAFLCLISMDINTHEPPFQETYRALFQNSMALKAEDHDQNHSMVDTNKECELPLIDLDRLNFRYLVNDHLNNFQELDRCIEEMAEAASEWGFFQVVNHGIPRKVLDSMRYEEMKMFHQPFCKKSEENFMNLSADSYRWGNPTATCLRQFSWSEAFHIPLTDISRLDVCNNSRSAIGLFVKKAAGLARRIAECLAQNLGVKSSYFQESCVPSSNYVRMNRYPPCPSSSEVFGLMPHTDSDFLTILYQDQVGGLQLMKDGKWHNVKPNPEVLIVNIGDLFQAVSNGVYKSIEHRVVAHPEVERFSMAYFYCPSHEAVIESCSHPAVYRKFSFREYRQQIQMDVRATGDKVGLARFLLQQ</sequence>
<dbReference type="InterPro" id="IPR044861">
    <property type="entry name" value="IPNS-like_FE2OG_OXY"/>
</dbReference>
<feature type="transmembrane region" description="Helical" evidence="4">
    <location>
        <begin position="12"/>
        <end position="31"/>
    </location>
</feature>
<evidence type="ECO:0000256" key="4">
    <source>
        <dbReference type="SAM" id="Phobius"/>
    </source>
</evidence>
<protein>
    <recommendedName>
        <fullName evidence="5">Fe2OG dioxygenase domain-containing protein</fullName>
    </recommendedName>
</protein>